<keyword evidence="3" id="KW-0378">Hydrolase</keyword>
<keyword evidence="1" id="KW-0680">Restriction system</keyword>
<dbReference type="SUPFAM" id="SSF116734">
    <property type="entry name" value="DNA methylase specificity domain"/>
    <property type="match status" value="2"/>
</dbReference>
<dbReference type="GO" id="GO:0009307">
    <property type="term" value="P:DNA restriction-modification system"/>
    <property type="evidence" value="ECO:0007669"/>
    <property type="project" value="UniProtKB-KW"/>
</dbReference>
<evidence type="ECO:0000256" key="2">
    <source>
        <dbReference type="ARBA" id="ARBA00023125"/>
    </source>
</evidence>
<dbReference type="GO" id="GO:0003677">
    <property type="term" value="F:DNA binding"/>
    <property type="evidence" value="ECO:0007669"/>
    <property type="project" value="UniProtKB-KW"/>
</dbReference>
<keyword evidence="3" id="KW-0540">Nuclease</keyword>
<dbReference type="PANTHER" id="PTHR30408:SF12">
    <property type="entry name" value="TYPE I RESTRICTION ENZYME MJAVIII SPECIFICITY SUBUNIT"/>
    <property type="match status" value="1"/>
</dbReference>
<evidence type="ECO:0000313" key="3">
    <source>
        <dbReference type="EMBL" id="RRR67071.1"/>
    </source>
</evidence>
<dbReference type="CDD" id="cd17256">
    <property type="entry name" value="RMtype1_S_EcoJA65PI-TRD1-CR1_like"/>
    <property type="match status" value="1"/>
</dbReference>
<proteinExistence type="predicted"/>
<protein>
    <submittedName>
        <fullName evidence="3">Restriction endonuclease subunit S</fullName>
    </submittedName>
</protein>
<dbReference type="NCBIfam" id="NF047740">
    <property type="entry name" value="antiphage_MADS5"/>
    <property type="match status" value="1"/>
</dbReference>
<evidence type="ECO:0000256" key="1">
    <source>
        <dbReference type="ARBA" id="ARBA00022747"/>
    </source>
</evidence>
<reference evidence="3 4" key="1">
    <citation type="submission" date="2018-12" db="EMBL/GenBank/DDBJ databases">
        <title>Genome Sequence of Candidatus Viridilinea halotolerans isolated from saline sulfide-rich spring.</title>
        <authorList>
            <person name="Grouzdev D.S."/>
            <person name="Burganskaya E.I."/>
            <person name="Krutkina M.S."/>
            <person name="Sukhacheva M.V."/>
            <person name="Gorlenko V.M."/>
        </authorList>
    </citation>
    <scope>NUCLEOTIDE SEQUENCE [LARGE SCALE GENOMIC DNA]</scope>
    <source>
        <strain evidence="3">Chok-6</strain>
    </source>
</reference>
<dbReference type="GO" id="GO:0004519">
    <property type="term" value="F:endonuclease activity"/>
    <property type="evidence" value="ECO:0007669"/>
    <property type="project" value="UniProtKB-KW"/>
</dbReference>
<dbReference type="AlphaFoldDB" id="A0A426TSM5"/>
<dbReference type="EMBL" id="RSAS01000811">
    <property type="protein sequence ID" value="RRR67071.1"/>
    <property type="molecule type" value="Genomic_DNA"/>
</dbReference>
<dbReference type="Proteomes" id="UP000280307">
    <property type="component" value="Unassembled WGS sequence"/>
</dbReference>
<evidence type="ECO:0000313" key="4">
    <source>
        <dbReference type="Proteomes" id="UP000280307"/>
    </source>
</evidence>
<keyword evidence="2" id="KW-0238">DNA-binding</keyword>
<comment type="caution">
    <text evidence="3">The sequence shown here is derived from an EMBL/GenBank/DDBJ whole genome shotgun (WGS) entry which is preliminary data.</text>
</comment>
<organism evidence="3 4">
    <name type="scientific">Candidatus Viridilinea halotolerans</name>
    <dbReference type="NCBI Taxonomy" id="2491704"/>
    <lineage>
        <taxon>Bacteria</taxon>
        <taxon>Bacillati</taxon>
        <taxon>Chloroflexota</taxon>
        <taxon>Chloroflexia</taxon>
        <taxon>Chloroflexales</taxon>
        <taxon>Chloroflexineae</taxon>
        <taxon>Oscillochloridaceae</taxon>
        <taxon>Candidatus Viridilinea</taxon>
    </lineage>
</organism>
<dbReference type="Gene3D" id="3.90.220.20">
    <property type="entry name" value="DNA methylase specificity domains"/>
    <property type="match status" value="2"/>
</dbReference>
<dbReference type="InterPro" id="IPR052021">
    <property type="entry name" value="Type-I_RS_S_subunit"/>
</dbReference>
<sequence length="472" mass="53053">MTNMTTGKVIQRSWMDLNGLRLDSGPYLSGAFEARVALERLQARKEPLHKVTLGGLDGIINAGRFPRTWVNDLNYGIPFLSSTDILQADLSRVSLIAKSAVAQNEKLLIREGWTLITRSGTIGRMAYSRPDMDGLACTEDVLRVIPDPERIPPGYLYAYLSSRYGVPMIVSGTYGAVIQHIEPRHIADLPVPRLGEAIEREVHNLVSEAARLRAVSSSLFIEGTSKIFSTLGIVDSQRHIWYQDQRRLGFNVKSNELRTHRALNYDPRYVDVQKIIKGDRFSYLGEICDPNFFGSGIIFKRIDADPEFAVRLVGQREAFQVRPEGRWISKASIEGLGLIVPTGTTLIAAHGTLGETELYCRSVYATERTSEYAFSGDFVRCVPLEDHILSGYLFAFLRSETAFRMLRCISTGSKQQAPQPSLLWELPIPRLVKTDEEYIHNLIQQGSHAFDKSLHLEEEAWQIVEHAIQEGS</sequence>
<gene>
    <name evidence="3" type="ORF">EI684_19540</name>
</gene>
<dbReference type="PANTHER" id="PTHR30408">
    <property type="entry name" value="TYPE-1 RESTRICTION ENZYME ECOKI SPECIFICITY PROTEIN"/>
    <property type="match status" value="1"/>
</dbReference>
<dbReference type="InterPro" id="IPR044946">
    <property type="entry name" value="Restrct_endonuc_typeI_TRD_sf"/>
</dbReference>
<accession>A0A426TSM5</accession>
<keyword evidence="3" id="KW-0255">Endonuclease</keyword>
<name>A0A426TSM5_9CHLR</name>